<keyword evidence="5" id="KW-0812">Transmembrane</keyword>
<accession>A0A1Q6F4E1</accession>
<keyword evidence="6" id="KW-0472">Membrane</keyword>
<evidence type="ECO:0008006" key="11">
    <source>
        <dbReference type="Google" id="ProtNLM"/>
    </source>
</evidence>
<dbReference type="RefSeq" id="WP_195271795.1">
    <property type="nucleotide sequence ID" value="NZ_CAJJWD010000017.1"/>
</dbReference>
<gene>
    <name evidence="9" type="ORF">BHV66_07760</name>
</gene>
<evidence type="ECO:0000313" key="9">
    <source>
        <dbReference type="EMBL" id="OKY93793.1"/>
    </source>
</evidence>
<dbReference type="Pfam" id="PF02321">
    <property type="entry name" value="OEP"/>
    <property type="match status" value="2"/>
</dbReference>
<evidence type="ECO:0000256" key="6">
    <source>
        <dbReference type="ARBA" id="ARBA00023136"/>
    </source>
</evidence>
<evidence type="ECO:0000256" key="5">
    <source>
        <dbReference type="ARBA" id="ARBA00022692"/>
    </source>
</evidence>
<reference evidence="9 10" key="1">
    <citation type="journal article" date="2016" name="Nat. Biotechnol.">
        <title>Measurement of bacterial replication rates in microbial communities.</title>
        <authorList>
            <person name="Brown C.T."/>
            <person name="Olm M.R."/>
            <person name="Thomas B.C."/>
            <person name="Banfield J.F."/>
        </authorList>
    </citation>
    <scope>NUCLEOTIDE SEQUENCE [LARGE SCALE GENOMIC DNA]</scope>
    <source>
        <strain evidence="9">CAG:67_53_122</strain>
    </source>
</reference>
<dbReference type="PANTHER" id="PTHR30026">
    <property type="entry name" value="OUTER MEMBRANE PROTEIN TOLC"/>
    <property type="match status" value="1"/>
</dbReference>
<organism evidence="9 10">
    <name type="scientific">Alistipes putredinis</name>
    <dbReference type="NCBI Taxonomy" id="28117"/>
    <lineage>
        <taxon>Bacteria</taxon>
        <taxon>Pseudomonadati</taxon>
        <taxon>Bacteroidota</taxon>
        <taxon>Bacteroidia</taxon>
        <taxon>Bacteroidales</taxon>
        <taxon>Rikenellaceae</taxon>
        <taxon>Alistipes</taxon>
    </lineage>
</organism>
<proteinExistence type="inferred from homology"/>
<sequence>MNRVIVSFFALLAAAPLAAQEQTPRVLSLDEALEITLSGSPVIEASRYEEKAAQQERRAAIGLRMPQISVGGAYTYLGKDIGFDFNDLKGPVGNITHDILGSGLIPTELIPQIQQLLTPVMGADWFLTLQDRSLGFVGGQVTLPIYMGGKINTANRAAKINEKTAVEQGNQNRNALVSELVERYYGLALARQVVEVRQQVVDGVGQHLKDAIALEQNGMIPHSERLYVEFKMAEAERELQNARLQVETIASALNNTLGQQAEVLPVTTMFVLGNLEDVAYYKDLAAKFNPLLSQVALKRQLAKEGVRLQRANFLPQVAAMGGASFYNYQVTKIMPRWAVGVGVNLKIFDGLNREYKYSAAKQTVKQVEVLEMKAGKDIAVLIEKLYNQMNNYANQMKSIDASLAFAEEYLKAKNAAFLEGMSSSSDLVDAELNLAKVRTERMQTAYNYDVALAKLLEAAGISDEFISYLHRTDARPIHFDKE</sequence>
<evidence type="ECO:0000256" key="7">
    <source>
        <dbReference type="ARBA" id="ARBA00023237"/>
    </source>
</evidence>
<feature type="signal peptide" evidence="8">
    <location>
        <begin position="1"/>
        <end position="19"/>
    </location>
</feature>
<keyword evidence="4" id="KW-1134">Transmembrane beta strand</keyword>
<dbReference type="AlphaFoldDB" id="A0A1Q6F4E1"/>
<dbReference type="Proteomes" id="UP000187417">
    <property type="component" value="Unassembled WGS sequence"/>
</dbReference>
<dbReference type="GO" id="GO:0009279">
    <property type="term" value="C:cell outer membrane"/>
    <property type="evidence" value="ECO:0007669"/>
    <property type="project" value="UniProtKB-SubCell"/>
</dbReference>
<protein>
    <recommendedName>
        <fullName evidence="11">Transporter</fullName>
    </recommendedName>
</protein>
<comment type="similarity">
    <text evidence="2">Belongs to the outer membrane factor (OMF) (TC 1.B.17) family.</text>
</comment>
<evidence type="ECO:0000256" key="1">
    <source>
        <dbReference type="ARBA" id="ARBA00004442"/>
    </source>
</evidence>
<evidence type="ECO:0000256" key="8">
    <source>
        <dbReference type="SAM" id="SignalP"/>
    </source>
</evidence>
<keyword evidence="7" id="KW-0998">Cell outer membrane</keyword>
<dbReference type="EMBL" id="MNQH01000032">
    <property type="protein sequence ID" value="OKY93793.1"/>
    <property type="molecule type" value="Genomic_DNA"/>
</dbReference>
<keyword evidence="8" id="KW-0732">Signal</keyword>
<evidence type="ECO:0000256" key="2">
    <source>
        <dbReference type="ARBA" id="ARBA00007613"/>
    </source>
</evidence>
<name>A0A1Q6F4E1_9BACT</name>
<dbReference type="GO" id="GO:0015562">
    <property type="term" value="F:efflux transmembrane transporter activity"/>
    <property type="evidence" value="ECO:0007669"/>
    <property type="project" value="InterPro"/>
</dbReference>
<evidence type="ECO:0000313" key="10">
    <source>
        <dbReference type="Proteomes" id="UP000187417"/>
    </source>
</evidence>
<keyword evidence="3" id="KW-0813">Transport</keyword>
<dbReference type="InterPro" id="IPR051906">
    <property type="entry name" value="TolC-like"/>
</dbReference>
<dbReference type="InterPro" id="IPR003423">
    <property type="entry name" value="OMP_efflux"/>
</dbReference>
<dbReference type="STRING" id="28117.BHV66_07760"/>
<evidence type="ECO:0000256" key="3">
    <source>
        <dbReference type="ARBA" id="ARBA00022448"/>
    </source>
</evidence>
<evidence type="ECO:0000256" key="4">
    <source>
        <dbReference type="ARBA" id="ARBA00022452"/>
    </source>
</evidence>
<feature type="chain" id="PRO_5012841126" description="Transporter" evidence="8">
    <location>
        <begin position="20"/>
        <end position="482"/>
    </location>
</feature>
<dbReference type="PANTHER" id="PTHR30026:SF5">
    <property type="entry name" value="ABC-TYPE EFFLUX SYSTEM SECRETIN COMPONENT"/>
    <property type="match status" value="1"/>
</dbReference>
<dbReference type="GO" id="GO:0015288">
    <property type="term" value="F:porin activity"/>
    <property type="evidence" value="ECO:0007669"/>
    <property type="project" value="TreeGrafter"/>
</dbReference>
<dbReference type="SUPFAM" id="SSF56954">
    <property type="entry name" value="Outer membrane efflux proteins (OEP)"/>
    <property type="match status" value="1"/>
</dbReference>
<dbReference type="GO" id="GO:1990281">
    <property type="term" value="C:efflux pump complex"/>
    <property type="evidence" value="ECO:0007669"/>
    <property type="project" value="TreeGrafter"/>
</dbReference>
<comment type="caution">
    <text evidence="9">The sequence shown here is derived from an EMBL/GenBank/DDBJ whole genome shotgun (WGS) entry which is preliminary data.</text>
</comment>
<comment type="subcellular location">
    <subcellularLocation>
        <location evidence="1">Cell outer membrane</location>
    </subcellularLocation>
</comment>
<dbReference type="Gene3D" id="1.20.1600.10">
    <property type="entry name" value="Outer membrane efflux proteins (OEP)"/>
    <property type="match status" value="1"/>
</dbReference>